<dbReference type="GO" id="GO:0008476">
    <property type="term" value="F:protein-tyrosine sulfotransferase activity"/>
    <property type="evidence" value="ECO:0007669"/>
    <property type="project" value="InterPro"/>
</dbReference>
<dbReference type="PANTHER" id="PTHR12788">
    <property type="entry name" value="PROTEIN-TYROSINE SULFOTRANSFERASE 2"/>
    <property type="match status" value="1"/>
</dbReference>
<keyword evidence="4" id="KW-1185">Reference proteome</keyword>
<comment type="caution">
    <text evidence="3">The sequence shown here is derived from an EMBL/GenBank/DDBJ whole genome shotgun (WGS) entry which is preliminary data.</text>
</comment>
<feature type="repeat" description="TPR" evidence="2">
    <location>
        <begin position="117"/>
        <end position="150"/>
    </location>
</feature>
<dbReference type="Pfam" id="PF13429">
    <property type="entry name" value="TPR_15"/>
    <property type="match status" value="1"/>
</dbReference>
<dbReference type="EMBL" id="JACIJI010000001">
    <property type="protein sequence ID" value="MBB5717618.1"/>
    <property type="molecule type" value="Genomic_DNA"/>
</dbReference>
<dbReference type="InterPro" id="IPR019734">
    <property type="entry name" value="TPR_rpt"/>
</dbReference>
<gene>
    <name evidence="3" type="ORF">FHR23_000525</name>
</gene>
<keyword evidence="2" id="KW-0802">TPR repeat</keyword>
<evidence type="ECO:0000313" key="4">
    <source>
        <dbReference type="Proteomes" id="UP000554342"/>
    </source>
</evidence>
<dbReference type="PROSITE" id="PS50005">
    <property type="entry name" value="TPR"/>
    <property type="match status" value="1"/>
</dbReference>
<dbReference type="SUPFAM" id="SSF48452">
    <property type="entry name" value="TPR-like"/>
    <property type="match status" value="2"/>
</dbReference>
<dbReference type="AlphaFoldDB" id="A0A840YVE3"/>
<dbReference type="InterPro" id="IPR026634">
    <property type="entry name" value="TPST-like"/>
</dbReference>
<dbReference type="PANTHER" id="PTHR12788:SF10">
    <property type="entry name" value="PROTEIN-TYROSINE SULFOTRANSFERASE"/>
    <property type="match status" value="1"/>
</dbReference>
<dbReference type="SMART" id="SM00028">
    <property type="entry name" value="TPR"/>
    <property type="match status" value="4"/>
</dbReference>
<dbReference type="Gene3D" id="1.25.40.10">
    <property type="entry name" value="Tetratricopeptide repeat domain"/>
    <property type="match status" value="1"/>
</dbReference>
<organism evidence="3 4">
    <name type="scientific">Stakelama sediminis</name>
    <dbReference type="NCBI Taxonomy" id="463200"/>
    <lineage>
        <taxon>Bacteria</taxon>
        <taxon>Pseudomonadati</taxon>
        <taxon>Pseudomonadota</taxon>
        <taxon>Alphaproteobacteria</taxon>
        <taxon>Sphingomonadales</taxon>
        <taxon>Sphingomonadaceae</taxon>
        <taxon>Stakelama</taxon>
    </lineage>
</organism>
<evidence type="ECO:0000313" key="3">
    <source>
        <dbReference type="EMBL" id="MBB5717618.1"/>
    </source>
</evidence>
<keyword evidence="1" id="KW-0808">Transferase</keyword>
<reference evidence="3 4" key="1">
    <citation type="submission" date="2020-08" db="EMBL/GenBank/DDBJ databases">
        <title>Genomic Encyclopedia of Type Strains, Phase IV (KMG-IV): sequencing the most valuable type-strain genomes for metagenomic binning, comparative biology and taxonomic classification.</title>
        <authorList>
            <person name="Goeker M."/>
        </authorList>
    </citation>
    <scope>NUCLEOTIDE SEQUENCE [LARGE SCALE GENOMIC DNA]</scope>
    <source>
        <strain evidence="3 4">DSM 27203</strain>
    </source>
</reference>
<evidence type="ECO:0000256" key="1">
    <source>
        <dbReference type="ARBA" id="ARBA00022679"/>
    </source>
</evidence>
<protein>
    <submittedName>
        <fullName evidence="3">Tetratricopeptide (TPR) repeat protein</fullName>
    </submittedName>
</protein>
<dbReference type="PROSITE" id="PS51257">
    <property type="entry name" value="PROKAR_LIPOPROTEIN"/>
    <property type="match status" value="1"/>
</dbReference>
<dbReference type="InterPro" id="IPR011990">
    <property type="entry name" value="TPR-like_helical_dom_sf"/>
</dbReference>
<dbReference type="Gene3D" id="3.40.50.300">
    <property type="entry name" value="P-loop containing nucleotide triphosphate hydrolases"/>
    <property type="match status" value="1"/>
</dbReference>
<dbReference type="SUPFAM" id="SSF52540">
    <property type="entry name" value="P-loop containing nucleoside triphosphate hydrolases"/>
    <property type="match status" value="1"/>
</dbReference>
<dbReference type="InterPro" id="IPR027417">
    <property type="entry name" value="P-loop_NTPase"/>
</dbReference>
<dbReference type="Proteomes" id="UP000554342">
    <property type="component" value="Unassembled WGS sequence"/>
</dbReference>
<dbReference type="RefSeq" id="WP_184001361.1">
    <property type="nucleotide sequence ID" value="NZ_BAABIF010000004.1"/>
</dbReference>
<proteinExistence type="predicted"/>
<name>A0A840YVE3_9SPHN</name>
<evidence type="ECO:0000256" key="2">
    <source>
        <dbReference type="PROSITE-ProRule" id="PRU00339"/>
    </source>
</evidence>
<accession>A0A840YVE3</accession>
<sequence length="606" mass="67826">MNGALKIAEEAISSGDDFAPLLSFAGLVSCQLGDPSRGVEYLRPASAALPEDLSVRRNLVTALIETGQWENAEKEATAVSEDISLRRLAAYVQQHLGKLTDAAKSYEYVLAQAQNDFQSWNNLANIRSALGDRNGAIDCLYKAMRLAPGEVPLQKNLAYLLNDAERFEERFQLLRRTRDMAPLDAEVLTEFARAAASVQRLEQAESAFADAIAANKHYLPAYLELGMLFENLNRLDALYRLADLAEENGLPEAEVRFLKAWALFRQGRAVDALPLAENAADTINPVRRSHLIAGIAERLGDTDKAFAAYSDMNRAAVEARPQAPFQAAGYLEEVRAYTAQLEPKKLAGWTTVSVPKEPASPIFIVGFPRSGTTLLDTLLMNLPDVHVLEEQMVLRPVETMLGDIDRIATLTQGDIVKLRNAYFDALRIIASPEPGQTVIDKFPLHMVKMPLIHRIFPDAKVVFVERHPCDVVLSCFMANFQLNRAMANFTTLEDAARLYDAAQSCWTLAERNLPLNVHRIRYERMVSDLEGEMRPLLKFLDIDWDPAVLDNQASAARRGQIKTASYSQVTEPLYTRASGRWERYRHHLEPVLPTLKPWAKSMEYDL</sequence>
<dbReference type="Pfam" id="PF13469">
    <property type="entry name" value="Sulfotransfer_3"/>
    <property type="match status" value="1"/>
</dbReference>